<feature type="region of interest" description="Disordered" evidence="1">
    <location>
        <begin position="59"/>
        <end position="86"/>
    </location>
</feature>
<protein>
    <submittedName>
        <fullName evidence="2">Uncharacterized protein</fullName>
    </submittedName>
</protein>
<gene>
    <name evidence="2" type="ORF">BV97_05372</name>
</gene>
<accession>A0A031JBR5</accession>
<name>A0A031JBR5_9SPHN</name>
<feature type="compositionally biased region" description="Basic and acidic residues" evidence="1">
    <location>
        <begin position="59"/>
        <end position="70"/>
    </location>
</feature>
<dbReference type="RefSeq" id="WP_236727496.1">
    <property type="nucleotide sequence ID" value="NZ_JFYZ01000065.1"/>
</dbReference>
<dbReference type="PATRIC" id="fig|158500.4.peg.5445"/>
<evidence type="ECO:0000313" key="2">
    <source>
        <dbReference type="EMBL" id="EZP70663.1"/>
    </source>
</evidence>
<organism evidence="2 3">
    <name type="scientific">Novosphingobium resinovorum</name>
    <dbReference type="NCBI Taxonomy" id="158500"/>
    <lineage>
        <taxon>Bacteria</taxon>
        <taxon>Pseudomonadati</taxon>
        <taxon>Pseudomonadota</taxon>
        <taxon>Alphaproteobacteria</taxon>
        <taxon>Sphingomonadales</taxon>
        <taxon>Sphingomonadaceae</taxon>
        <taxon>Novosphingobium</taxon>
    </lineage>
</organism>
<sequence length="86" mass="9521">MKCRPFFYSKGLSMANDAEHYRGLAARAQAEADAATLSNARDRALRSVAAFETMALQHEHTAKRRAEREASTAADRLIAFDPPVLQ</sequence>
<proteinExistence type="predicted"/>
<dbReference type="AlphaFoldDB" id="A0A031JBR5"/>
<dbReference type="Proteomes" id="UP000024329">
    <property type="component" value="Unassembled WGS sequence"/>
</dbReference>
<evidence type="ECO:0000256" key="1">
    <source>
        <dbReference type="SAM" id="MobiDB-lite"/>
    </source>
</evidence>
<comment type="caution">
    <text evidence="2">The sequence shown here is derived from an EMBL/GenBank/DDBJ whole genome shotgun (WGS) entry which is preliminary data.</text>
</comment>
<evidence type="ECO:0000313" key="3">
    <source>
        <dbReference type="Proteomes" id="UP000024329"/>
    </source>
</evidence>
<reference evidence="2 3" key="1">
    <citation type="submission" date="2014-03" db="EMBL/GenBank/DDBJ databases">
        <title>Whole genome sequence of Novosphingobium resinovorum KF1.</title>
        <authorList>
            <person name="Gan H.M."/>
            <person name="Gan H.Y."/>
            <person name="Chew T.H."/>
            <person name="Savka M.A."/>
        </authorList>
    </citation>
    <scope>NUCLEOTIDE SEQUENCE [LARGE SCALE GENOMIC DNA]</scope>
    <source>
        <strain evidence="2 3">KF1</strain>
    </source>
</reference>
<dbReference type="EMBL" id="JFYZ01000065">
    <property type="protein sequence ID" value="EZP70663.1"/>
    <property type="molecule type" value="Genomic_DNA"/>
</dbReference>